<evidence type="ECO:0000313" key="8">
    <source>
        <dbReference type="EMBL" id="CAH1273555.1"/>
    </source>
</evidence>
<evidence type="ECO:0000259" key="7">
    <source>
        <dbReference type="PROSITE" id="PS50013"/>
    </source>
</evidence>
<dbReference type="InterPro" id="IPR023780">
    <property type="entry name" value="Chromo_domain"/>
</dbReference>
<sequence>MGCAPRRREFQHWRSAARSSFICRNMELSAVGERVFAAECLVRKRIRKGKAEYLVKWKGWSPKYNTWEPEENILDPRLLAAFENSLRERETGGHKRGPKPKKFRLQGFLGDASVALPEPNSEGYAEQEDHGGHVRTEEEEAPGSSPDQESSQSNGLASARPAASPPSEDDPAPSPTGMSSGEDQPSPGGQQIAGSPGRSPTPARPPWERETQHKGHFGGATKSAGDEISLPSRSPAAPLNHTKASERPAPLLKVKSKTHKAKKRSKDKPKDLSVRRRVGRPKGKSKKHSHAVPAPTPPTLSPISPPNKPSSPPNKPQKDSSKRKQPVFEIWNPFEDTGSRKQTAIEDSSAKPRTISSGVPKTKSARSARAAGWQPPNALMNQVLITDVTTGMVTVTVRECFTDKGFFKNRGT</sequence>
<dbReference type="Proteomes" id="UP000838412">
    <property type="component" value="Chromosome 9"/>
</dbReference>
<evidence type="ECO:0000256" key="2">
    <source>
        <dbReference type="ARBA" id="ARBA00022491"/>
    </source>
</evidence>
<keyword evidence="5" id="KW-0539">Nucleus</keyword>
<dbReference type="Pfam" id="PF17218">
    <property type="entry name" value="CBX7_C"/>
    <property type="match status" value="1"/>
</dbReference>
<reference evidence="8" key="1">
    <citation type="submission" date="2022-01" db="EMBL/GenBank/DDBJ databases">
        <authorList>
            <person name="Braso-Vives M."/>
        </authorList>
    </citation>
    <scope>NUCLEOTIDE SEQUENCE</scope>
</reference>
<protein>
    <submittedName>
        <fullName evidence="8">CBX6 protein</fullName>
    </submittedName>
</protein>
<dbReference type="InterPro" id="IPR033773">
    <property type="entry name" value="CBX7_C"/>
</dbReference>
<dbReference type="GO" id="GO:0035102">
    <property type="term" value="C:PRC1 complex"/>
    <property type="evidence" value="ECO:0007669"/>
    <property type="project" value="TreeGrafter"/>
</dbReference>
<feature type="region of interest" description="Disordered" evidence="6">
    <location>
        <begin position="113"/>
        <end position="371"/>
    </location>
</feature>
<dbReference type="PANTHER" id="PTHR46389:SF3">
    <property type="entry name" value="POLYCOMB GROUP PROTEIN PC"/>
    <property type="match status" value="1"/>
</dbReference>
<feature type="compositionally biased region" description="Basic residues" evidence="6">
    <location>
        <begin position="254"/>
        <end position="267"/>
    </location>
</feature>
<keyword evidence="9" id="KW-1185">Reference proteome</keyword>
<dbReference type="InterPro" id="IPR016197">
    <property type="entry name" value="Chromo-like_dom_sf"/>
</dbReference>
<feature type="domain" description="Chromo" evidence="7">
    <location>
        <begin position="36"/>
        <end position="94"/>
    </location>
</feature>
<feature type="compositionally biased region" description="Pro residues" evidence="6">
    <location>
        <begin position="294"/>
        <end position="315"/>
    </location>
</feature>
<dbReference type="EMBL" id="OV696694">
    <property type="protein sequence ID" value="CAH1273555.1"/>
    <property type="molecule type" value="Genomic_DNA"/>
</dbReference>
<feature type="compositionally biased region" description="Polar residues" evidence="6">
    <location>
        <begin position="145"/>
        <end position="156"/>
    </location>
</feature>
<evidence type="ECO:0000256" key="1">
    <source>
        <dbReference type="ARBA" id="ARBA00004123"/>
    </source>
</evidence>
<dbReference type="Gene3D" id="2.40.50.40">
    <property type="match status" value="1"/>
</dbReference>
<dbReference type="InterPro" id="IPR052458">
    <property type="entry name" value="PcG_PRC1-like_component"/>
</dbReference>
<organism evidence="8 9">
    <name type="scientific">Branchiostoma lanceolatum</name>
    <name type="common">Common lancelet</name>
    <name type="synonym">Amphioxus lanceolatum</name>
    <dbReference type="NCBI Taxonomy" id="7740"/>
    <lineage>
        <taxon>Eukaryota</taxon>
        <taxon>Metazoa</taxon>
        <taxon>Chordata</taxon>
        <taxon>Cephalochordata</taxon>
        <taxon>Leptocardii</taxon>
        <taxon>Amphioxiformes</taxon>
        <taxon>Branchiostomatidae</taxon>
        <taxon>Branchiostoma</taxon>
    </lineage>
</organism>
<dbReference type="GO" id="GO:0000785">
    <property type="term" value="C:chromatin"/>
    <property type="evidence" value="ECO:0007669"/>
    <property type="project" value="TreeGrafter"/>
</dbReference>
<feature type="compositionally biased region" description="Polar residues" evidence="6">
    <location>
        <begin position="176"/>
        <end position="193"/>
    </location>
</feature>
<comment type="subcellular location">
    <subcellularLocation>
        <location evidence="1">Nucleus</location>
    </subcellularLocation>
</comment>
<dbReference type="SUPFAM" id="SSF54160">
    <property type="entry name" value="Chromo domain-like"/>
    <property type="match status" value="1"/>
</dbReference>
<dbReference type="InterPro" id="IPR000953">
    <property type="entry name" value="Chromo/chromo_shadow_dom"/>
</dbReference>
<evidence type="ECO:0000256" key="4">
    <source>
        <dbReference type="ARBA" id="ARBA00023163"/>
    </source>
</evidence>
<keyword evidence="3" id="KW-0805">Transcription regulation</keyword>
<keyword evidence="4" id="KW-0804">Transcription</keyword>
<feature type="compositionally biased region" description="Basic residues" evidence="6">
    <location>
        <begin position="275"/>
        <end position="290"/>
    </location>
</feature>
<evidence type="ECO:0000313" key="9">
    <source>
        <dbReference type="Proteomes" id="UP000838412"/>
    </source>
</evidence>
<dbReference type="GO" id="GO:0003682">
    <property type="term" value="F:chromatin binding"/>
    <property type="evidence" value="ECO:0007669"/>
    <property type="project" value="TreeGrafter"/>
</dbReference>
<evidence type="ECO:0000256" key="6">
    <source>
        <dbReference type="SAM" id="MobiDB-lite"/>
    </source>
</evidence>
<dbReference type="SMART" id="SM00298">
    <property type="entry name" value="CHROMO"/>
    <property type="match status" value="1"/>
</dbReference>
<dbReference type="InterPro" id="IPR023779">
    <property type="entry name" value="Chromodomain_CS"/>
</dbReference>
<dbReference type="Pfam" id="PF00385">
    <property type="entry name" value="Chromo"/>
    <property type="match status" value="1"/>
</dbReference>
<name>A0A8K0AEN9_BRALA</name>
<dbReference type="PANTHER" id="PTHR46389">
    <property type="entry name" value="POLYCOMB GROUP PROTEIN PC"/>
    <property type="match status" value="1"/>
</dbReference>
<gene>
    <name evidence="8" type="primary">CBX6</name>
    <name evidence="8" type="ORF">BLAG_LOCUS24863</name>
</gene>
<accession>A0A8K0AEN9</accession>
<dbReference type="PROSITE" id="PS50013">
    <property type="entry name" value="CHROMO_2"/>
    <property type="match status" value="1"/>
</dbReference>
<dbReference type="GO" id="GO:0000122">
    <property type="term" value="P:negative regulation of transcription by RNA polymerase II"/>
    <property type="evidence" value="ECO:0007669"/>
    <property type="project" value="TreeGrafter"/>
</dbReference>
<keyword evidence="2" id="KW-0678">Repressor</keyword>
<feature type="compositionally biased region" description="Basic and acidic residues" evidence="6">
    <location>
        <begin position="127"/>
        <end position="136"/>
    </location>
</feature>
<dbReference type="OrthoDB" id="1918685at2759"/>
<evidence type="ECO:0000256" key="3">
    <source>
        <dbReference type="ARBA" id="ARBA00023015"/>
    </source>
</evidence>
<proteinExistence type="predicted"/>
<dbReference type="PROSITE" id="PS00598">
    <property type="entry name" value="CHROMO_1"/>
    <property type="match status" value="1"/>
</dbReference>
<feature type="compositionally biased region" description="Low complexity" evidence="6">
    <location>
        <begin position="157"/>
        <end position="166"/>
    </location>
</feature>
<dbReference type="FunFam" id="2.40.50.40:FF:000006">
    <property type="entry name" value="Chromobox protein homolog 7"/>
    <property type="match status" value="1"/>
</dbReference>
<dbReference type="CDD" id="cd18627">
    <property type="entry name" value="CD_polycomb_like"/>
    <property type="match status" value="1"/>
</dbReference>
<dbReference type="AlphaFoldDB" id="A0A8K0AEN9"/>
<evidence type="ECO:0000256" key="5">
    <source>
        <dbReference type="ARBA" id="ARBA00023242"/>
    </source>
</evidence>